<dbReference type="EMBL" id="BOMN01000142">
    <property type="protein sequence ID" value="GIE26335.1"/>
    <property type="molecule type" value="Genomic_DNA"/>
</dbReference>
<comment type="caution">
    <text evidence="1">The sequence shown here is derived from an EMBL/GenBank/DDBJ whole genome shotgun (WGS) entry which is preliminary data.</text>
</comment>
<proteinExistence type="predicted"/>
<dbReference type="SUPFAM" id="SSF53244">
    <property type="entry name" value="MurD-like peptide ligases, peptide-binding domain"/>
    <property type="match status" value="1"/>
</dbReference>
<dbReference type="Gene3D" id="3.90.190.20">
    <property type="entry name" value="Mur ligase, C-terminal domain"/>
    <property type="match status" value="1"/>
</dbReference>
<evidence type="ECO:0008006" key="3">
    <source>
        <dbReference type="Google" id="ProtNLM"/>
    </source>
</evidence>
<dbReference type="Proteomes" id="UP000603200">
    <property type="component" value="Unassembled WGS sequence"/>
</dbReference>
<accession>A0ABQ4A644</accession>
<keyword evidence="2" id="KW-1185">Reference proteome</keyword>
<gene>
    <name evidence="1" type="ORF">Ahu01nite_094370</name>
</gene>
<organism evidence="1 2">
    <name type="scientific">Winogradskya humida</name>
    <dbReference type="NCBI Taxonomy" id="113566"/>
    <lineage>
        <taxon>Bacteria</taxon>
        <taxon>Bacillati</taxon>
        <taxon>Actinomycetota</taxon>
        <taxon>Actinomycetes</taxon>
        <taxon>Micromonosporales</taxon>
        <taxon>Micromonosporaceae</taxon>
        <taxon>Winogradskya</taxon>
    </lineage>
</organism>
<evidence type="ECO:0000313" key="1">
    <source>
        <dbReference type="EMBL" id="GIE26335.1"/>
    </source>
</evidence>
<protein>
    <recommendedName>
        <fullName evidence="3">UDP-N-acetylmuramoyl-tripeptide--D-alanyl-D-alanine ligase</fullName>
    </recommendedName>
</protein>
<reference evidence="1 2" key="1">
    <citation type="submission" date="2021-01" db="EMBL/GenBank/DDBJ databases">
        <title>Whole genome shotgun sequence of Actinoplanes humidus NBRC 14915.</title>
        <authorList>
            <person name="Komaki H."/>
            <person name="Tamura T."/>
        </authorList>
    </citation>
    <scope>NUCLEOTIDE SEQUENCE [LARGE SCALE GENOMIC DNA]</scope>
    <source>
        <strain evidence="1 2">NBRC 14915</strain>
    </source>
</reference>
<evidence type="ECO:0000313" key="2">
    <source>
        <dbReference type="Proteomes" id="UP000603200"/>
    </source>
</evidence>
<name>A0ABQ4A644_9ACTN</name>
<sequence length="96" mass="9340">MPGMLPWTVAEVAAAASSGLAFLLAVGNDGARQLAFAAAHGGVEAIHVTDREAAADALAGRLTAGDVVLLKASDSVGLMTLADELAAAPGLLSGDG</sequence>
<dbReference type="InterPro" id="IPR036615">
    <property type="entry name" value="Mur_ligase_C_dom_sf"/>
</dbReference>